<evidence type="ECO:0000313" key="4">
    <source>
        <dbReference type="EMBL" id="QDZ22189.1"/>
    </source>
</evidence>
<feature type="compositionally biased region" description="Basic residues" evidence="2">
    <location>
        <begin position="203"/>
        <end position="219"/>
    </location>
</feature>
<feature type="region of interest" description="Disordered" evidence="2">
    <location>
        <begin position="98"/>
        <end position="119"/>
    </location>
</feature>
<feature type="compositionally biased region" description="Basic and acidic residues" evidence="2">
    <location>
        <begin position="246"/>
        <end position="257"/>
    </location>
</feature>
<feature type="compositionally biased region" description="Basic and acidic residues" evidence="2">
    <location>
        <begin position="279"/>
        <end position="289"/>
    </location>
</feature>
<feature type="domain" description="Bud22" evidence="3">
    <location>
        <begin position="193"/>
        <end position="341"/>
    </location>
</feature>
<feature type="compositionally biased region" description="Basic and acidic residues" evidence="2">
    <location>
        <begin position="68"/>
        <end position="79"/>
    </location>
</feature>
<evidence type="ECO:0000256" key="1">
    <source>
        <dbReference type="ARBA" id="ARBA00023054"/>
    </source>
</evidence>
<evidence type="ECO:0000313" key="5">
    <source>
        <dbReference type="Proteomes" id="UP000316726"/>
    </source>
</evidence>
<feature type="region of interest" description="Disordered" evidence="2">
    <location>
        <begin position="1"/>
        <end position="30"/>
    </location>
</feature>
<dbReference type="InterPro" id="IPR037393">
    <property type="entry name" value="Bud22/SRFB1"/>
</dbReference>
<dbReference type="AlphaFoldDB" id="A0A5B8MNX0"/>
<feature type="region of interest" description="Disordered" evidence="2">
    <location>
        <begin position="59"/>
        <end position="79"/>
    </location>
</feature>
<feature type="compositionally biased region" description="Gly residues" evidence="2">
    <location>
        <begin position="259"/>
        <end position="270"/>
    </location>
</feature>
<dbReference type="OrthoDB" id="3364872at2759"/>
<dbReference type="InterPro" id="IPR015158">
    <property type="entry name" value="Bud22_dom"/>
</dbReference>
<dbReference type="EMBL" id="CP031040">
    <property type="protein sequence ID" value="QDZ22189.1"/>
    <property type="molecule type" value="Genomic_DNA"/>
</dbReference>
<accession>A0A5B8MNX0</accession>
<feature type="compositionally biased region" description="Basic and acidic residues" evidence="2">
    <location>
        <begin position="190"/>
        <end position="202"/>
    </location>
</feature>
<sequence>MRVPRGRGRAEGGRKKRVGPSLGEDDIRKKDYHYEKRLKQGIKQAAKFEARKILRRMKGVEGEGEGDGGEKLKRQLESAKEVDADAMCEALRAEVVSPAANGGGSEEGAATTSGRDEGEVLGKLSYDDVVLQRISRHKCVREAVREWLATRSKLLKQIEQQKIQRQRQAEGAKDREEQRKQRREKKKEKKKSDPKDDGPAKENKKKQPQKKRMGQRARRLLAEKTYGWQAKHLQVKVSEDHPYWKNASKEQREEFEKGNVGGSIPSGGKGLRLTAPGEGGRRRTQEPKPKGGQNKPAATRVTRVRAERENEENLHPSWQAKKLAKKKVGIAEGKGKKIVFD</sequence>
<dbReference type="PANTHER" id="PTHR23325:SF1">
    <property type="entry name" value="SERUM RESPONSE FACTOR-BINDING PROTEIN 1"/>
    <property type="match status" value="1"/>
</dbReference>
<protein>
    <recommendedName>
        <fullName evidence="3">Bud22 domain-containing protein</fullName>
    </recommendedName>
</protein>
<dbReference type="Proteomes" id="UP000316726">
    <property type="component" value="Chromosome 7"/>
</dbReference>
<evidence type="ECO:0000259" key="3">
    <source>
        <dbReference type="Pfam" id="PF09073"/>
    </source>
</evidence>
<feature type="compositionally biased region" description="Basic and acidic residues" evidence="2">
    <location>
        <begin position="304"/>
        <end position="314"/>
    </location>
</feature>
<feature type="compositionally biased region" description="Basic residues" evidence="2">
    <location>
        <begin position="180"/>
        <end position="189"/>
    </location>
</feature>
<feature type="compositionally biased region" description="Basic and acidic residues" evidence="2">
    <location>
        <begin position="167"/>
        <end position="179"/>
    </location>
</feature>
<dbReference type="Pfam" id="PF09073">
    <property type="entry name" value="BUD22"/>
    <property type="match status" value="1"/>
</dbReference>
<proteinExistence type="predicted"/>
<keyword evidence="5" id="KW-1185">Reference proteome</keyword>
<name>A0A5B8MNX0_9CHLO</name>
<evidence type="ECO:0000256" key="2">
    <source>
        <dbReference type="SAM" id="MobiDB-lite"/>
    </source>
</evidence>
<keyword evidence="1" id="KW-0175">Coiled coil</keyword>
<gene>
    <name evidence="4" type="ORF">A3770_07p47070</name>
</gene>
<feature type="region of interest" description="Disordered" evidence="2">
    <location>
        <begin position="160"/>
        <end position="223"/>
    </location>
</feature>
<dbReference type="STRING" id="1764295.A0A5B8MNX0"/>
<feature type="region of interest" description="Disordered" evidence="2">
    <location>
        <begin position="246"/>
        <end position="315"/>
    </location>
</feature>
<reference evidence="4 5" key="1">
    <citation type="submission" date="2018-07" db="EMBL/GenBank/DDBJ databases">
        <title>The complete nuclear genome of the prasinophyte Chloropicon primus (CCMP1205).</title>
        <authorList>
            <person name="Pombert J.-F."/>
            <person name="Otis C."/>
            <person name="Turmel M."/>
            <person name="Lemieux C."/>
        </authorList>
    </citation>
    <scope>NUCLEOTIDE SEQUENCE [LARGE SCALE GENOMIC DNA]</scope>
    <source>
        <strain evidence="4 5">CCMP1205</strain>
    </source>
</reference>
<organism evidence="4 5">
    <name type="scientific">Chloropicon primus</name>
    <dbReference type="NCBI Taxonomy" id="1764295"/>
    <lineage>
        <taxon>Eukaryota</taxon>
        <taxon>Viridiplantae</taxon>
        <taxon>Chlorophyta</taxon>
        <taxon>Chloropicophyceae</taxon>
        <taxon>Chloropicales</taxon>
        <taxon>Chloropicaceae</taxon>
        <taxon>Chloropicon</taxon>
    </lineage>
</organism>
<dbReference type="PANTHER" id="PTHR23325">
    <property type="entry name" value="SERUM RESPONSE FACTOR-BINDING"/>
    <property type="match status" value="1"/>
</dbReference>